<comment type="caution">
    <text evidence="1">The sequence shown here is derived from an EMBL/GenBank/DDBJ whole genome shotgun (WGS) entry which is preliminary data.</text>
</comment>
<name>A0A6A4TF27_SCOMX</name>
<reference evidence="1 2" key="1">
    <citation type="submission" date="2019-06" db="EMBL/GenBank/DDBJ databases">
        <title>Draft genomes of female and male turbot (Scophthalmus maximus).</title>
        <authorList>
            <person name="Xu H."/>
            <person name="Xu X.-W."/>
            <person name="Shao C."/>
            <person name="Chen S."/>
        </authorList>
    </citation>
    <scope>NUCLEOTIDE SEQUENCE [LARGE SCALE GENOMIC DNA]</scope>
    <source>
        <strain evidence="1">Ysfricsl-2016a</strain>
        <tissue evidence="1">Blood</tissue>
    </source>
</reference>
<protein>
    <submittedName>
        <fullName evidence="1">Uncharacterized protein</fullName>
    </submittedName>
</protein>
<dbReference type="AlphaFoldDB" id="A0A6A4TF27"/>
<gene>
    <name evidence="1" type="ORF">F2P81_001756</name>
</gene>
<evidence type="ECO:0000313" key="2">
    <source>
        <dbReference type="Proteomes" id="UP000438429"/>
    </source>
</evidence>
<sequence length="150" mass="16091">MHVNGLGSAEVTQVEAVAAVDGVSVSVGVDRGGRGSSCARRLTGTLLHYGFGDTCPIFICRQLRQLCDSLNETSRQPKQSVSVQTNRHYVMTVSSTCAAGLTSRGDSRLYLKTASVDVCSEAKTGSGSERYNDRGKTLTQYVTRVGEHQE</sequence>
<dbReference type="EMBL" id="VEVO01000002">
    <property type="protein sequence ID" value="KAF0045227.1"/>
    <property type="molecule type" value="Genomic_DNA"/>
</dbReference>
<proteinExistence type="predicted"/>
<accession>A0A6A4TF27</accession>
<dbReference type="Proteomes" id="UP000438429">
    <property type="component" value="Unassembled WGS sequence"/>
</dbReference>
<evidence type="ECO:0000313" key="1">
    <source>
        <dbReference type="EMBL" id="KAF0045227.1"/>
    </source>
</evidence>
<organism evidence="1 2">
    <name type="scientific">Scophthalmus maximus</name>
    <name type="common">Turbot</name>
    <name type="synonym">Psetta maxima</name>
    <dbReference type="NCBI Taxonomy" id="52904"/>
    <lineage>
        <taxon>Eukaryota</taxon>
        <taxon>Metazoa</taxon>
        <taxon>Chordata</taxon>
        <taxon>Craniata</taxon>
        <taxon>Vertebrata</taxon>
        <taxon>Euteleostomi</taxon>
        <taxon>Actinopterygii</taxon>
        <taxon>Neopterygii</taxon>
        <taxon>Teleostei</taxon>
        <taxon>Neoteleostei</taxon>
        <taxon>Acanthomorphata</taxon>
        <taxon>Carangaria</taxon>
        <taxon>Pleuronectiformes</taxon>
        <taxon>Pleuronectoidei</taxon>
        <taxon>Scophthalmidae</taxon>
        <taxon>Scophthalmus</taxon>
    </lineage>
</organism>